<keyword evidence="4 7" id="KW-0862">Zinc</keyword>
<reference evidence="9 10" key="1">
    <citation type="submission" date="2014-06" db="EMBL/GenBank/DDBJ databases">
        <authorList>
            <consortium name="DOE Joint Genome Institute"/>
            <person name="Kuo A."/>
            <person name="Kohler A."/>
            <person name="Nagy L.G."/>
            <person name="Floudas D."/>
            <person name="Copeland A."/>
            <person name="Barry K.W."/>
            <person name="Cichocki N."/>
            <person name="Veneault-Fourrey C."/>
            <person name="LaButti K."/>
            <person name="Lindquist E.A."/>
            <person name="Lipzen A."/>
            <person name="Lundell T."/>
            <person name="Morin E."/>
            <person name="Murat C."/>
            <person name="Sun H."/>
            <person name="Tunlid A."/>
            <person name="Henrissat B."/>
            <person name="Grigoriev I.V."/>
            <person name="Hibbett D.S."/>
            <person name="Martin F."/>
            <person name="Nordberg H.P."/>
            <person name="Cantor M.N."/>
            <person name="Hua S.X."/>
        </authorList>
    </citation>
    <scope>NUCLEOTIDE SEQUENCE [LARGE SCALE GENOMIC DNA]</scope>
    <source>
        <strain evidence="9 10">ATCC 200175</strain>
    </source>
</reference>
<evidence type="ECO:0000313" key="10">
    <source>
        <dbReference type="Proteomes" id="UP000053647"/>
    </source>
</evidence>
<sequence>ASSFQQHSFGRGGVEGGAVIVNAQDGSRFKNANFITSKLSILIRCRMYHWNTASPCPDGDMEVGIVIYELVHGPSTRLTAG</sequence>
<keyword evidence="2 7" id="KW-0479">Metal-binding</keyword>
<dbReference type="GO" id="GO:0005615">
    <property type="term" value="C:extracellular space"/>
    <property type="evidence" value="ECO:0007669"/>
    <property type="project" value="InterPro"/>
</dbReference>
<dbReference type="PANTHER" id="PTHR33478">
    <property type="entry name" value="EXTRACELLULAR METALLOPROTEINASE MEP"/>
    <property type="match status" value="1"/>
</dbReference>
<dbReference type="GO" id="GO:0004222">
    <property type="term" value="F:metalloendopeptidase activity"/>
    <property type="evidence" value="ECO:0007669"/>
    <property type="project" value="InterPro"/>
</dbReference>
<dbReference type="InterPro" id="IPR050371">
    <property type="entry name" value="Fungal_virulence_M36"/>
</dbReference>
<keyword evidence="5 8" id="KW-0482">Metalloprotease</keyword>
<evidence type="ECO:0000256" key="3">
    <source>
        <dbReference type="ARBA" id="ARBA00022801"/>
    </source>
</evidence>
<keyword evidence="8" id="KW-0865">Zymogen</keyword>
<organism evidence="9 10">
    <name type="scientific">Paxillus involutus ATCC 200175</name>
    <dbReference type="NCBI Taxonomy" id="664439"/>
    <lineage>
        <taxon>Eukaryota</taxon>
        <taxon>Fungi</taxon>
        <taxon>Dikarya</taxon>
        <taxon>Basidiomycota</taxon>
        <taxon>Agaricomycotina</taxon>
        <taxon>Agaricomycetes</taxon>
        <taxon>Agaricomycetidae</taxon>
        <taxon>Boletales</taxon>
        <taxon>Paxilineae</taxon>
        <taxon>Paxillaceae</taxon>
        <taxon>Paxillus</taxon>
    </lineage>
</organism>
<comment type="similarity">
    <text evidence="8">Belongs to the peptidase M36 family.</text>
</comment>
<accession>A0A0C9TTT1</accession>
<dbReference type="Pfam" id="PF02128">
    <property type="entry name" value="Peptidase_M36"/>
    <property type="match status" value="1"/>
</dbReference>
<feature type="binding site" evidence="7">
    <location>
        <position position="72"/>
    </location>
    <ligand>
        <name>Zn(2+)</name>
        <dbReference type="ChEBI" id="CHEBI:29105"/>
        <note>catalytic</note>
    </ligand>
</feature>
<reference evidence="10" key="2">
    <citation type="submission" date="2015-01" db="EMBL/GenBank/DDBJ databases">
        <title>Evolutionary Origins and Diversification of the Mycorrhizal Mutualists.</title>
        <authorList>
            <consortium name="DOE Joint Genome Institute"/>
            <consortium name="Mycorrhizal Genomics Consortium"/>
            <person name="Kohler A."/>
            <person name="Kuo A."/>
            <person name="Nagy L.G."/>
            <person name="Floudas D."/>
            <person name="Copeland A."/>
            <person name="Barry K.W."/>
            <person name="Cichocki N."/>
            <person name="Veneault-Fourrey C."/>
            <person name="LaButti K."/>
            <person name="Lindquist E.A."/>
            <person name="Lipzen A."/>
            <person name="Lundell T."/>
            <person name="Morin E."/>
            <person name="Murat C."/>
            <person name="Riley R."/>
            <person name="Ohm R."/>
            <person name="Sun H."/>
            <person name="Tunlid A."/>
            <person name="Henrissat B."/>
            <person name="Grigoriev I.V."/>
            <person name="Hibbett D.S."/>
            <person name="Martin F."/>
        </authorList>
    </citation>
    <scope>NUCLEOTIDE SEQUENCE [LARGE SCALE GENOMIC DNA]</scope>
    <source>
        <strain evidence="10">ATCC 200175</strain>
    </source>
</reference>
<dbReference type="PANTHER" id="PTHR33478:SF1">
    <property type="entry name" value="EXTRACELLULAR METALLOPROTEINASE MEP"/>
    <property type="match status" value="1"/>
</dbReference>
<dbReference type="EC" id="3.4.24.-" evidence="8"/>
<feature type="non-terminal residue" evidence="9">
    <location>
        <position position="1"/>
    </location>
</feature>
<dbReference type="EMBL" id="KN819350">
    <property type="protein sequence ID" value="KIJ13633.1"/>
    <property type="molecule type" value="Genomic_DNA"/>
</dbReference>
<dbReference type="OrthoDB" id="2692645at2759"/>
<dbReference type="AlphaFoldDB" id="A0A0C9TTT1"/>
<keyword evidence="10" id="KW-1185">Reference proteome</keyword>
<comment type="cofactor">
    <cofactor evidence="7">
        <name>Zn(2+)</name>
        <dbReference type="ChEBI" id="CHEBI:29105"/>
    </cofactor>
    <text evidence="7">Binds 1 zinc ion per subunit.</text>
</comment>
<keyword evidence="3 8" id="KW-0378">Hydrolase</keyword>
<dbReference type="PRINTS" id="PR00999">
    <property type="entry name" value="FUNGALYSIN"/>
</dbReference>
<dbReference type="Gene3D" id="3.10.170.10">
    <property type="match status" value="1"/>
</dbReference>
<keyword evidence="8" id="KW-0964">Secreted</keyword>
<dbReference type="GO" id="GO:0008270">
    <property type="term" value="F:zinc ion binding"/>
    <property type="evidence" value="ECO:0007669"/>
    <property type="project" value="InterPro"/>
</dbReference>
<dbReference type="GO" id="GO:0006508">
    <property type="term" value="P:proteolysis"/>
    <property type="evidence" value="ECO:0007669"/>
    <property type="project" value="UniProtKB-KW"/>
</dbReference>
<evidence type="ECO:0000256" key="7">
    <source>
        <dbReference type="PIRSR" id="PIRSR601842-2"/>
    </source>
</evidence>
<evidence type="ECO:0000256" key="1">
    <source>
        <dbReference type="ARBA" id="ARBA00022670"/>
    </source>
</evidence>
<evidence type="ECO:0000256" key="5">
    <source>
        <dbReference type="ARBA" id="ARBA00023049"/>
    </source>
</evidence>
<evidence type="ECO:0000256" key="4">
    <source>
        <dbReference type="ARBA" id="ARBA00022833"/>
    </source>
</evidence>
<evidence type="ECO:0000313" key="9">
    <source>
        <dbReference type="EMBL" id="KIJ13633.1"/>
    </source>
</evidence>
<protein>
    <recommendedName>
        <fullName evidence="8">Extracellular metalloproteinase</fullName>
        <ecNumber evidence="8">3.4.24.-</ecNumber>
    </recommendedName>
    <alternativeName>
        <fullName evidence="8">Fungalysin</fullName>
    </alternativeName>
</protein>
<keyword evidence="1 8" id="KW-0645">Protease</keyword>
<feature type="active site" evidence="6">
    <location>
        <position position="69"/>
    </location>
</feature>
<evidence type="ECO:0000256" key="6">
    <source>
        <dbReference type="PIRSR" id="PIRSR601842-1"/>
    </source>
</evidence>
<dbReference type="SUPFAM" id="SSF55486">
    <property type="entry name" value="Metalloproteases ('zincins'), catalytic domain"/>
    <property type="match status" value="1"/>
</dbReference>
<gene>
    <name evidence="9" type="ORF">PAXINDRAFT_44002</name>
</gene>
<evidence type="ECO:0000256" key="2">
    <source>
        <dbReference type="ARBA" id="ARBA00022723"/>
    </source>
</evidence>
<dbReference type="InterPro" id="IPR001842">
    <property type="entry name" value="Peptidase_M36"/>
</dbReference>
<dbReference type="HOGENOM" id="CLU_2580344_0_0_1"/>
<comment type="subcellular location">
    <subcellularLocation>
        <location evidence="8">Secreted</location>
    </subcellularLocation>
</comment>
<name>A0A0C9TTT1_PAXIN</name>
<evidence type="ECO:0000256" key="8">
    <source>
        <dbReference type="RuleBase" id="RU364017"/>
    </source>
</evidence>
<dbReference type="Proteomes" id="UP000053647">
    <property type="component" value="Unassembled WGS sequence"/>
</dbReference>
<feature type="non-terminal residue" evidence="9">
    <location>
        <position position="81"/>
    </location>
</feature>
<proteinExistence type="inferred from homology"/>